<feature type="signal peptide" evidence="1">
    <location>
        <begin position="1"/>
        <end position="19"/>
    </location>
</feature>
<dbReference type="EMBL" id="JASHIF010000007">
    <property type="protein sequence ID" value="MDI9859131.1"/>
    <property type="molecule type" value="Genomic_DNA"/>
</dbReference>
<keyword evidence="3" id="KW-1185">Reference proteome</keyword>
<protein>
    <submittedName>
        <fullName evidence="2">Uncharacterized protein</fullName>
    </submittedName>
</protein>
<dbReference type="Gene3D" id="2.60.40.1930">
    <property type="match status" value="1"/>
</dbReference>
<evidence type="ECO:0000256" key="1">
    <source>
        <dbReference type="SAM" id="SignalP"/>
    </source>
</evidence>
<reference evidence="2 3" key="1">
    <citation type="submission" date="2023-05" db="EMBL/GenBank/DDBJ databases">
        <title>Novel species of genus Flectobacillus isolated from stream in China.</title>
        <authorList>
            <person name="Lu H."/>
        </authorList>
    </citation>
    <scope>NUCLEOTIDE SEQUENCE [LARGE SCALE GENOMIC DNA]</scope>
    <source>
        <strain evidence="2 3">KCTC 42575</strain>
    </source>
</reference>
<comment type="caution">
    <text evidence="2">The sequence shown here is derived from an EMBL/GenBank/DDBJ whole genome shotgun (WGS) entry which is preliminary data.</text>
</comment>
<evidence type="ECO:0000313" key="2">
    <source>
        <dbReference type="EMBL" id="MDI9859131.1"/>
    </source>
</evidence>
<name>A0ABT6Y6H6_9BACT</name>
<gene>
    <name evidence="2" type="ORF">QM524_07925</name>
</gene>
<keyword evidence="1" id="KW-0732">Signal</keyword>
<dbReference type="Proteomes" id="UP001236507">
    <property type="component" value="Unassembled WGS sequence"/>
</dbReference>
<proteinExistence type="predicted"/>
<accession>A0ABT6Y6H6</accession>
<dbReference type="RefSeq" id="WP_283344150.1">
    <property type="nucleotide sequence ID" value="NZ_JASHIF010000007.1"/>
</dbReference>
<feature type="chain" id="PRO_5045683343" evidence="1">
    <location>
        <begin position="20"/>
        <end position="634"/>
    </location>
</feature>
<evidence type="ECO:0000313" key="3">
    <source>
        <dbReference type="Proteomes" id="UP001236507"/>
    </source>
</evidence>
<sequence>MKNCILLLVFLLTSTLAIAQGKVEYKNFPPEKVLIKVDKRTYVAGETLHFSASVYDASSLNPSAMSVPLYVDFIEPNSGTILKKWILKLKDGKAQFDYKIDVNLLTGVYGIRAYTNWSKNFTIPFLKFDVLGLYYDKELVKIKVDTIVKFYQQPIAKVWNRVPFEVKDNFGKPIKATTYLVNSANDTILVSQTNQLGVGIIELNPSLHDQFQLKIGSKTLSFPQAIVEGSQLLIDKEDSTNTLRIRVQDTHIIKDTLTLLIHQRGKMINRLKIFPQKNSTKINLEVKDLEAGIINFSLMNKSSEVISQSMYYNDKLLLDSLQKELLLDSEIGESISNASVEDINRKLLISENKIYKTWKSSHKFAPPQQSIEVSGKLDLPRKVNLKQVKVLLLLEYPDSTLSKVSGVHIGSVEKDGTFYFSDLDFYDPGISTISAEVYNYKIPLTLNQEISEPFQATENLIDWRLYLTPKAQEEIEKIRIVSYEEFRHMNMQQSKLLEEVTIKAKRDPKPMPMGLFSVEPAVMIDLTRRFWGNSFWNNQYYRVYVIPRLWQCTPTCVMKYYFDGMEIPLDNVGDINMFTIQRIDIYDTAQAAAFGANIVISFVSKGGTGGYRPSFSQFNRKNRYVLQGYYKAEK</sequence>
<organism evidence="2 3">
    <name type="scientific">Flectobacillus roseus</name>
    <dbReference type="NCBI Taxonomy" id="502259"/>
    <lineage>
        <taxon>Bacteria</taxon>
        <taxon>Pseudomonadati</taxon>
        <taxon>Bacteroidota</taxon>
        <taxon>Cytophagia</taxon>
        <taxon>Cytophagales</taxon>
        <taxon>Flectobacillaceae</taxon>
        <taxon>Flectobacillus</taxon>
    </lineage>
</organism>